<organism evidence="13 14">
    <name type="scientific">Acetoanaerobium pronyense</name>
    <dbReference type="NCBI Taxonomy" id="1482736"/>
    <lineage>
        <taxon>Bacteria</taxon>
        <taxon>Bacillati</taxon>
        <taxon>Bacillota</taxon>
        <taxon>Clostridia</taxon>
        <taxon>Peptostreptococcales</taxon>
        <taxon>Filifactoraceae</taxon>
        <taxon>Acetoanaerobium</taxon>
    </lineage>
</organism>
<feature type="binding site" evidence="8">
    <location>
        <begin position="111"/>
        <end position="113"/>
    </location>
    <ligand>
        <name>substrate</name>
    </ligand>
</feature>
<dbReference type="EMBL" id="JAGGLI010000014">
    <property type="protein sequence ID" value="MBP2027694.1"/>
    <property type="molecule type" value="Genomic_DNA"/>
</dbReference>
<feature type="binding site" evidence="8">
    <location>
        <position position="117"/>
    </location>
    <ligand>
        <name>substrate</name>
    </ligand>
</feature>
<comment type="caution">
    <text evidence="8">Lacks conserved residue(s) required for the propagation of feature annotation.</text>
</comment>
<dbReference type="NCBIfam" id="TIGR01035">
    <property type="entry name" value="hemA"/>
    <property type="match status" value="1"/>
</dbReference>
<feature type="domain" description="Glutamyl-tRNA reductase N-terminal" evidence="12">
    <location>
        <begin position="6"/>
        <end position="151"/>
    </location>
</feature>
<feature type="binding site" evidence="8">
    <location>
        <begin position="186"/>
        <end position="191"/>
    </location>
    <ligand>
        <name>NADP(+)</name>
        <dbReference type="ChEBI" id="CHEBI:58349"/>
    </ligand>
</feature>
<dbReference type="SUPFAM" id="SSF69075">
    <property type="entry name" value="Glutamyl tRNA-reductase dimerization domain"/>
    <property type="match status" value="1"/>
</dbReference>
<dbReference type="SUPFAM" id="SSF51735">
    <property type="entry name" value="NAD(P)-binding Rossmann-fold domains"/>
    <property type="match status" value="1"/>
</dbReference>
<dbReference type="InterPro" id="IPR018214">
    <property type="entry name" value="GluRdtase_CS"/>
</dbReference>
<feature type="domain" description="Quinate/shikimate 5-dehydrogenase/glutamyl-tRNA reductase" evidence="11">
    <location>
        <begin position="171"/>
        <end position="298"/>
    </location>
</feature>
<feature type="binding site" evidence="8">
    <location>
        <position position="106"/>
    </location>
    <ligand>
        <name>substrate</name>
    </ligand>
</feature>
<dbReference type="PANTHER" id="PTHR43013">
    <property type="entry name" value="GLUTAMYL-TRNA REDUCTASE"/>
    <property type="match status" value="1"/>
</dbReference>
<dbReference type="Gene3D" id="3.40.50.720">
    <property type="entry name" value="NAD(P)-binding Rossmann-like Domain"/>
    <property type="match status" value="1"/>
</dbReference>
<reference evidence="13 14" key="1">
    <citation type="submission" date="2021-03" db="EMBL/GenBank/DDBJ databases">
        <title>Genomic Encyclopedia of Type Strains, Phase IV (KMG-IV): sequencing the most valuable type-strain genomes for metagenomic binning, comparative biology and taxonomic classification.</title>
        <authorList>
            <person name="Goeker M."/>
        </authorList>
    </citation>
    <scope>NUCLEOTIDE SEQUENCE [LARGE SCALE GENOMIC DNA]</scope>
    <source>
        <strain evidence="13 14">DSM 27512</strain>
    </source>
</reference>
<keyword evidence="6 8" id="KW-0627">Porphyrin biosynthesis</keyword>
<keyword evidence="5 8" id="KW-0560">Oxidoreductase</keyword>
<dbReference type="CDD" id="cd05213">
    <property type="entry name" value="NAD_bind_Glutamyl_tRNA_reduct"/>
    <property type="match status" value="1"/>
</dbReference>
<dbReference type="Pfam" id="PF05201">
    <property type="entry name" value="GlutR_N"/>
    <property type="match status" value="1"/>
</dbReference>
<evidence type="ECO:0000256" key="8">
    <source>
        <dbReference type="HAMAP-Rule" id="MF_00087"/>
    </source>
</evidence>
<keyword evidence="4 8" id="KW-0521">NADP</keyword>
<evidence type="ECO:0000259" key="10">
    <source>
        <dbReference type="Pfam" id="PF00745"/>
    </source>
</evidence>
<dbReference type="HAMAP" id="MF_00087">
    <property type="entry name" value="Glu_tRNA_reductase"/>
    <property type="match status" value="1"/>
</dbReference>
<evidence type="ECO:0000256" key="9">
    <source>
        <dbReference type="RuleBase" id="RU000584"/>
    </source>
</evidence>
<dbReference type="Pfam" id="PF00745">
    <property type="entry name" value="GlutR_dimer"/>
    <property type="match status" value="1"/>
</dbReference>
<dbReference type="GO" id="GO:0008883">
    <property type="term" value="F:glutamyl-tRNA reductase activity"/>
    <property type="evidence" value="ECO:0007669"/>
    <property type="project" value="UniProtKB-EC"/>
</dbReference>
<dbReference type="InterPro" id="IPR036453">
    <property type="entry name" value="GluRdtase_dimer_dom_sf"/>
</dbReference>
<evidence type="ECO:0000256" key="4">
    <source>
        <dbReference type="ARBA" id="ARBA00022857"/>
    </source>
</evidence>
<evidence type="ECO:0000259" key="11">
    <source>
        <dbReference type="Pfam" id="PF01488"/>
    </source>
</evidence>
<evidence type="ECO:0000256" key="7">
    <source>
        <dbReference type="ARBA" id="ARBA00047464"/>
    </source>
</evidence>
<accession>A0ABS4KM45</accession>
<evidence type="ECO:0000313" key="13">
    <source>
        <dbReference type="EMBL" id="MBP2027694.1"/>
    </source>
</evidence>
<feature type="domain" description="Tetrapyrrole biosynthesis glutamyl-tRNA reductase dimerisation" evidence="10">
    <location>
        <begin position="313"/>
        <end position="411"/>
    </location>
</feature>
<comment type="subunit">
    <text evidence="8">Homodimer.</text>
</comment>
<comment type="miscellaneous">
    <text evidence="8">During catalysis, the active site Cys acts as a nucleophile attacking the alpha-carbonyl group of tRNA-bound glutamate with the formation of a thioester intermediate between enzyme and glutamate, and the concomitant release of tRNA(Glu). The thioester intermediate is finally reduced by direct hydride transfer from NADPH, to form the product GSA.</text>
</comment>
<evidence type="ECO:0000256" key="3">
    <source>
        <dbReference type="ARBA" id="ARBA00012970"/>
    </source>
</evidence>
<evidence type="ECO:0000256" key="5">
    <source>
        <dbReference type="ARBA" id="ARBA00023002"/>
    </source>
</evidence>
<feature type="active site" description="Nucleophile" evidence="8">
    <location>
        <position position="49"/>
    </location>
</feature>
<dbReference type="InterPro" id="IPR015895">
    <property type="entry name" value="4pyrrol_synth_GluRdtase_N"/>
</dbReference>
<comment type="domain">
    <text evidence="8">Possesses an unusual extended V-shaped dimeric structure with each monomer consisting of three distinct domains arranged along a curved 'spinal' alpha-helix. The N-terminal catalytic domain specifically recognizes the glutamate moiety of the substrate. The second domain is the NADPH-binding domain, and the third C-terminal domain is responsible for dimerization.</text>
</comment>
<dbReference type="InterPro" id="IPR015896">
    <property type="entry name" value="4pyrrol_synth_GluRdtase_dimer"/>
</dbReference>
<dbReference type="InterPro" id="IPR036291">
    <property type="entry name" value="NAD(P)-bd_dom_sf"/>
</dbReference>
<evidence type="ECO:0000256" key="6">
    <source>
        <dbReference type="ARBA" id="ARBA00023244"/>
    </source>
</evidence>
<dbReference type="Gene3D" id="3.30.460.30">
    <property type="entry name" value="Glutamyl-tRNA reductase, N-terminal domain"/>
    <property type="match status" value="1"/>
</dbReference>
<sequence>MEIAVVGISHKEAPIEVREMASFSEAKKIEGISLILDMGIEEVVILSTCNRSEIYIASNNIEDSVTKIMDFYGDYFKKEEIKNYLFHMKGDQAIDYLYRVCSGLDSIVLGEDQILGQIKDALMTSMELEGSKKILNKLFREAITTAKNIKSTYKISENPLSLSYIGVKFLKERMGSLKGKKALIIGTGKMGRLALNHLIEEEVEEIYCCNRKSGKIRDIIEQYPFVKEVYYDEKYKYIDEVDILISSTASSHIVVKKSEIKPRKKELFALDLALPRDIEHDILSDSMITLFDIDSLKKTSEENERLRKELSVKAKKLIDESIVGFNSWKDTIKADPIIKSLNERCDEIQRDTISYIYRKMDLPCREKKIVEKMINSALKRLVREPIIALKETKEENKREEYIRVLDELFDLS</sequence>
<comment type="caution">
    <text evidence="13">The sequence shown here is derived from an EMBL/GenBank/DDBJ whole genome shotgun (WGS) entry which is preliminary data.</text>
</comment>
<protein>
    <recommendedName>
        <fullName evidence="3 8">Glutamyl-tRNA reductase</fullName>
        <shortName evidence="8">GluTR</shortName>
        <ecNumber evidence="3 8">1.2.1.70</ecNumber>
    </recommendedName>
</protein>
<evidence type="ECO:0000256" key="1">
    <source>
        <dbReference type="ARBA" id="ARBA00005059"/>
    </source>
</evidence>
<comment type="function">
    <text evidence="8">Catalyzes the NADPH-dependent reduction of glutamyl-tRNA(Glu) to glutamate 1-semialdehyde (GSA).</text>
</comment>
<dbReference type="InterPro" id="IPR006151">
    <property type="entry name" value="Shikm_DH/Glu-tRNA_Rdtase"/>
</dbReference>
<dbReference type="SUPFAM" id="SSF69742">
    <property type="entry name" value="Glutamyl tRNA-reductase catalytic, N-terminal domain"/>
    <property type="match status" value="1"/>
</dbReference>
<dbReference type="PIRSF" id="PIRSF000445">
    <property type="entry name" value="4pyrrol_synth_GluRdtase"/>
    <property type="match status" value="1"/>
</dbReference>
<feature type="binding site" evidence="8">
    <location>
        <begin position="48"/>
        <end position="51"/>
    </location>
    <ligand>
        <name>substrate</name>
    </ligand>
</feature>
<evidence type="ECO:0000256" key="2">
    <source>
        <dbReference type="ARBA" id="ARBA00005916"/>
    </source>
</evidence>
<name>A0ABS4KM45_9FIRM</name>
<dbReference type="PANTHER" id="PTHR43013:SF1">
    <property type="entry name" value="GLUTAMYL-TRNA REDUCTASE"/>
    <property type="match status" value="1"/>
</dbReference>
<proteinExistence type="inferred from homology"/>
<evidence type="ECO:0000313" key="14">
    <source>
        <dbReference type="Proteomes" id="UP001314903"/>
    </source>
</evidence>
<dbReference type="Proteomes" id="UP001314903">
    <property type="component" value="Unassembled WGS sequence"/>
</dbReference>
<comment type="similarity">
    <text evidence="2 8 9">Belongs to the glutamyl-tRNA reductase family.</text>
</comment>
<dbReference type="Pfam" id="PF01488">
    <property type="entry name" value="Shikimate_DH"/>
    <property type="match status" value="1"/>
</dbReference>
<dbReference type="InterPro" id="IPR000343">
    <property type="entry name" value="4pyrrol_synth_GluRdtase"/>
</dbReference>
<dbReference type="PROSITE" id="PS00747">
    <property type="entry name" value="GLUTR"/>
    <property type="match status" value="1"/>
</dbReference>
<dbReference type="InterPro" id="IPR036343">
    <property type="entry name" value="GluRdtase_N_sf"/>
</dbReference>
<comment type="pathway">
    <text evidence="1 8 9">Porphyrin-containing compound metabolism; protoporphyrin-IX biosynthesis; 5-aminolevulinate from L-glutamyl-tRNA(Glu): step 1/2.</text>
</comment>
<keyword evidence="14" id="KW-1185">Reference proteome</keyword>
<dbReference type="EC" id="1.2.1.70" evidence="3 8"/>
<comment type="catalytic activity">
    <reaction evidence="7 8 9">
        <text>(S)-4-amino-5-oxopentanoate + tRNA(Glu) + NADP(+) = L-glutamyl-tRNA(Glu) + NADPH + H(+)</text>
        <dbReference type="Rhea" id="RHEA:12344"/>
        <dbReference type="Rhea" id="RHEA-COMP:9663"/>
        <dbReference type="Rhea" id="RHEA-COMP:9680"/>
        <dbReference type="ChEBI" id="CHEBI:15378"/>
        <dbReference type="ChEBI" id="CHEBI:57501"/>
        <dbReference type="ChEBI" id="CHEBI:57783"/>
        <dbReference type="ChEBI" id="CHEBI:58349"/>
        <dbReference type="ChEBI" id="CHEBI:78442"/>
        <dbReference type="ChEBI" id="CHEBI:78520"/>
        <dbReference type="EC" id="1.2.1.70"/>
    </reaction>
</comment>
<gene>
    <name evidence="8" type="primary">hemA</name>
    <name evidence="13" type="ORF">J2Z35_001491</name>
</gene>
<evidence type="ECO:0000259" key="12">
    <source>
        <dbReference type="Pfam" id="PF05201"/>
    </source>
</evidence>